<dbReference type="SMART" id="SM00637">
    <property type="entry name" value="CBD_II"/>
    <property type="match status" value="1"/>
</dbReference>
<dbReference type="GO" id="GO:0030247">
    <property type="term" value="F:polysaccharide binding"/>
    <property type="evidence" value="ECO:0007669"/>
    <property type="project" value="UniProtKB-UniRule"/>
</dbReference>
<evidence type="ECO:0000259" key="2">
    <source>
        <dbReference type="PROSITE" id="PS51173"/>
    </source>
</evidence>
<comment type="caution">
    <text evidence="3">The sequence shown here is derived from an EMBL/GenBank/DDBJ whole genome shotgun (WGS) entry which is preliminary data.</text>
</comment>
<dbReference type="GO" id="GO:0004553">
    <property type="term" value="F:hydrolase activity, hydrolyzing O-glycosyl compounds"/>
    <property type="evidence" value="ECO:0007669"/>
    <property type="project" value="InterPro"/>
</dbReference>
<sequence>MTTFVTSVSGGPSPSPSVIVSPSASPSASPSQSPSPSPSPSGGTAGGCRVAYTMNSWNSGFTASISITNTGNSTINGWTLVFTLPSGQSITSGWNATFSPSSGQVSATNVSYNGTLAPGATVDIGFQANHTGNTAEPTSFTLNGVPCTVV</sequence>
<dbReference type="Gene3D" id="2.60.40.290">
    <property type="match status" value="1"/>
</dbReference>
<dbReference type="Proteomes" id="UP000674234">
    <property type="component" value="Unassembled WGS sequence"/>
</dbReference>
<dbReference type="GO" id="GO:0005975">
    <property type="term" value="P:carbohydrate metabolic process"/>
    <property type="evidence" value="ECO:0007669"/>
    <property type="project" value="InterPro"/>
</dbReference>
<gene>
    <name evidence="3" type="ORF">JOL79_02200</name>
</gene>
<dbReference type="InterPro" id="IPR001919">
    <property type="entry name" value="CBD2"/>
</dbReference>
<organism evidence="3 4">
    <name type="scientific">Microbispora oryzae</name>
    <dbReference type="NCBI Taxonomy" id="2806554"/>
    <lineage>
        <taxon>Bacteria</taxon>
        <taxon>Bacillati</taxon>
        <taxon>Actinomycetota</taxon>
        <taxon>Actinomycetes</taxon>
        <taxon>Streptosporangiales</taxon>
        <taxon>Streptosporangiaceae</taxon>
        <taxon>Microbispora</taxon>
    </lineage>
</organism>
<feature type="region of interest" description="Disordered" evidence="1">
    <location>
        <begin position="1"/>
        <end position="47"/>
    </location>
</feature>
<dbReference type="InterPro" id="IPR012291">
    <property type="entry name" value="CBM2_carb-bd_dom_sf"/>
</dbReference>
<dbReference type="EMBL" id="JAFCNB010000001">
    <property type="protein sequence ID" value="MBP2702612.1"/>
    <property type="molecule type" value="Genomic_DNA"/>
</dbReference>
<keyword evidence="4" id="KW-1185">Reference proteome</keyword>
<protein>
    <submittedName>
        <fullName evidence="3">Cellulose binding domain-containing protein</fullName>
    </submittedName>
</protein>
<accession>A0A941AHE3</accession>
<dbReference type="InterPro" id="IPR008965">
    <property type="entry name" value="CBM2/CBM3_carb-bd_dom_sf"/>
</dbReference>
<proteinExistence type="predicted"/>
<dbReference type="PROSITE" id="PS51173">
    <property type="entry name" value="CBM2"/>
    <property type="match status" value="1"/>
</dbReference>
<name>A0A941AHE3_9ACTN</name>
<feature type="compositionally biased region" description="Low complexity" evidence="1">
    <location>
        <begin position="7"/>
        <end position="32"/>
    </location>
</feature>
<evidence type="ECO:0000313" key="3">
    <source>
        <dbReference type="EMBL" id="MBP2702612.1"/>
    </source>
</evidence>
<dbReference type="Pfam" id="PF00553">
    <property type="entry name" value="CBM_2"/>
    <property type="match status" value="1"/>
</dbReference>
<dbReference type="AlphaFoldDB" id="A0A941AHE3"/>
<evidence type="ECO:0000256" key="1">
    <source>
        <dbReference type="SAM" id="MobiDB-lite"/>
    </source>
</evidence>
<reference evidence="3" key="1">
    <citation type="submission" date="2021-02" db="EMBL/GenBank/DDBJ databases">
        <title>Draft genome sequence of Microbispora sp. RL4-1S isolated from rice leaves in Thailand.</title>
        <authorList>
            <person name="Muangham S."/>
            <person name="Duangmal K."/>
        </authorList>
    </citation>
    <scope>NUCLEOTIDE SEQUENCE</scope>
    <source>
        <strain evidence="3">RL4-1S</strain>
    </source>
</reference>
<dbReference type="SUPFAM" id="SSF49384">
    <property type="entry name" value="Carbohydrate-binding domain"/>
    <property type="match status" value="1"/>
</dbReference>
<feature type="domain" description="CBM2" evidence="2">
    <location>
        <begin position="41"/>
        <end position="150"/>
    </location>
</feature>
<evidence type="ECO:0000313" key="4">
    <source>
        <dbReference type="Proteomes" id="UP000674234"/>
    </source>
</evidence>